<keyword evidence="9" id="KW-1185">Reference proteome</keyword>
<feature type="compositionally biased region" description="Polar residues" evidence="6">
    <location>
        <begin position="557"/>
        <end position="581"/>
    </location>
</feature>
<dbReference type="InterPro" id="IPR029058">
    <property type="entry name" value="AB_hydrolase_fold"/>
</dbReference>
<evidence type="ECO:0000256" key="2">
    <source>
        <dbReference type="ARBA" id="ARBA00009824"/>
    </source>
</evidence>
<feature type="transmembrane region" description="Helical" evidence="7">
    <location>
        <begin position="219"/>
        <end position="246"/>
    </location>
</feature>
<feature type="region of interest" description="Disordered" evidence="6">
    <location>
        <begin position="1"/>
        <end position="27"/>
    </location>
</feature>
<reference evidence="8" key="1">
    <citation type="submission" date="2023-12" db="EMBL/GenBank/DDBJ databases">
        <authorList>
            <person name="Brown T."/>
        </authorList>
    </citation>
    <scope>NUCLEOTIDE SEQUENCE</scope>
</reference>
<keyword evidence="5 7" id="KW-0472">Membrane</keyword>
<dbReference type="SUPFAM" id="SSF53474">
    <property type="entry name" value="alpha/beta-Hydrolases"/>
    <property type="match status" value="1"/>
</dbReference>
<evidence type="ECO:0000256" key="1">
    <source>
        <dbReference type="ARBA" id="ARBA00004141"/>
    </source>
</evidence>
<dbReference type="EMBL" id="OY882859">
    <property type="protein sequence ID" value="CAK6440691.1"/>
    <property type="molecule type" value="Genomic_DNA"/>
</dbReference>
<comment type="similarity">
    <text evidence="2">Belongs to the TMCO4 family.</text>
</comment>
<name>A0ABN9ZQZ4_PIPNA</name>
<feature type="region of interest" description="Disordered" evidence="6">
    <location>
        <begin position="522"/>
        <end position="633"/>
    </location>
</feature>
<evidence type="ECO:0000256" key="6">
    <source>
        <dbReference type="SAM" id="MobiDB-lite"/>
    </source>
</evidence>
<organism evidence="8 9">
    <name type="scientific">Pipistrellus nathusii</name>
    <name type="common">Nathusius' pipistrelle</name>
    <dbReference type="NCBI Taxonomy" id="59473"/>
    <lineage>
        <taxon>Eukaryota</taxon>
        <taxon>Metazoa</taxon>
        <taxon>Chordata</taxon>
        <taxon>Craniata</taxon>
        <taxon>Vertebrata</taxon>
        <taxon>Euteleostomi</taxon>
        <taxon>Mammalia</taxon>
        <taxon>Eutheria</taxon>
        <taxon>Laurasiatheria</taxon>
        <taxon>Chiroptera</taxon>
        <taxon>Yangochiroptera</taxon>
        <taxon>Vespertilionidae</taxon>
        <taxon>Pipistrellus</taxon>
    </lineage>
</organism>
<comment type="subcellular location">
    <subcellularLocation>
        <location evidence="1">Membrane</location>
        <topology evidence="1">Multi-pass membrane protein</topology>
    </subcellularLocation>
</comment>
<evidence type="ECO:0000313" key="9">
    <source>
        <dbReference type="Proteomes" id="UP001314169"/>
    </source>
</evidence>
<evidence type="ECO:0000256" key="5">
    <source>
        <dbReference type="ARBA" id="ARBA00023136"/>
    </source>
</evidence>
<evidence type="ECO:0000256" key="7">
    <source>
        <dbReference type="SAM" id="Phobius"/>
    </source>
</evidence>
<evidence type="ECO:0008006" key="10">
    <source>
        <dbReference type="Google" id="ProtNLM"/>
    </source>
</evidence>
<feature type="compositionally biased region" description="Polar residues" evidence="6">
    <location>
        <begin position="603"/>
        <end position="633"/>
    </location>
</feature>
<keyword evidence="4 7" id="KW-1133">Transmembrane helix</keyword>
<feature type="transmembrane region" description="Helical" evidence="7">
    <location>
        <begin position="187"/>
        <end position="213"/>
    </location>
</feature>
<dbReference type="Proteomes" id="UP001314169">
    <property type="component" value="Chromosome 2"/>
</dbReference>
<accession>A0ABN9ZQZ4</accession>
<dbReference type="PANTHER" id="PTHR17920:SF3">
    <property type="entry name" value="TRANSMEMBRANE AND COILED-COIL DOMAIN-CONTAINING PROTEIN 4"/>
    <property type="match status" value="1"/>
</dbReference>
<evidence type="ECO:0000256" key="3">
    <source>
        <dbReference type="ARBA" id="ARBA00022692"/>
    </source>
</evidence>
<dbReference type="PANTHER" id="PTHR17920">
    <property type="entry name" value="TRANSMEMBRANE AND COILED-COIL DOMAIN-CONTAINING PROTEIN 4 TMCO4"/>
    <property type="match status" value="1"/>
</dbReference>
<gene>
    <name evidence="8" type="ORF">MPIPNATIZW_LOCUS8997</name>
</gene>
<keyword evidence="3 7" id="KW-0812">Transmembrane</keyword>
<sequence length="633" mass="67548">MATWGRPSPQLHQEAEPAAEGDPRLPTGRELSEANRFAYAALCGISLSQLFPEPEQSSFCIEFVTGLAKWLELSEAVLPTMTAFASGLGGEGADMFAQILTKDPVLKDDPLVITQDLLSFSLKDGRYDARARVLICHVTFLLRLPLGELDLLEETFLESLKETEEEESETAEASRKKKENRRKWKRYLLIGLATVGGGTVIGVTGGLAAPLIAAGAATIIGSAGAAALGSVAGIAVMTSLFGAAGASLTGYKMKKRVGAIEEFTFLPLTEGRQLHITIAITGWLASGKYRTFSAPWGALARSCEQYCLAWEAKYLMELGNALETILSGLANIVAQEALKYTVLSGITAALTWPASLLSVANIIDNPWGVCLHRSAEVGKHLAHVLLSRQQGRRPVTLIGFSLGARVIYFCLHEMAQEKDCQGIVEDVVLLGAPVEGEAKHWEPFRKVVSGRIINGYSRGDWLLSFVYRTSSAQLQVAGLQPVLLQDRRMENVDLSYVVSGHLDYGKQMDVILKAVGIPTKPGWDEKGLTMAPGNVPQEEPHQAATAASSDKTSDQDGQTQGSTLRDASQVPTSADPSQPQVPTGLDQPEGASLPAAVACPAENPQTCSHGVSPNSLGCPSCASETQGPSPGLD</sequence>
<dbReference type="InterPro" id="IPR007941">
    <property type="entry name" value="DUF726"/>
</dbReference>
<evidence type="ECO:0000256" key="4">
    <source>
        <dbReference type="ARBA" id="ARBA00022989"/>
    </source>
</evidence>
<proteinExistence type="inferred from homology"/>
<protein>
    <recommendedName>
        <fullName evidence="10">Transmembrane and coiled-coil domain-containing protein 4</fullName>
    </recommendedName>
</protein>
<evidence type="ECO:0000313" key="8">
    <source>
        <dbReference type="EMBL" id="CAK6440691.1"/>
    </source>
</evidence>
<dbReference type="Pfam" id="PF05277">
    <property type="entry name" value="DUF726"/>
    <property type="match status" value="1"/>
</dbReference>